<feature type="transmembrane region" description="Helical" evidence="2">
    <location>
        <begin position="26"/>
        <end position="47"/>
    </location>
</feature>
<comment type="caution">
    <text evidence="3">The sequence shown here is derived from an EMBL/GenBank/DDBJ whole genome shotgun (WGS) entry which is preliminary data.</text>
</comment>
<evidence type="ECO:0000313" key="3">
    <source>
        <dbReference type="EMBL" id="HII69614.1"/>
    </source>
</evidence>
<evidence type="ECO:0000256" key="1">
    <source>
        <dbReference type="SAM" id="Coils"/>
    </source>
</evidence>
<dbReference type="Proteomes" id="UP000619545">
    <property type="component" value="Unassembled WGS sequence"/>
</dbReference>
<feature type="coiled-coil region" evidence="1">
    <location>
        <begin position="66"/>
        <end position="169"/>
    </location>
</feature>
<sequence>MAGAGVSASREDIALRLRRVSRVWGAALYVGSVLLIVLIAVLGLGALGQYSYQAQVLLFGNYRGQLAEIDEKYQVLKTEFDQANHKLQALRDLYPISSADLHQVEKIRAKASLELQSLKLKKKDTEFAVYVLKDPATSDLKLKECMAELRRAEAAVKAFVRAVKGLEDKYAGRVH</sequence>
<reference evidence="3" key="1">
    <citation type="journal article" date="2020" name="bioRxiv">
        <title>A rank-normalized archaeal taxonomy based on genome phylogeny resolves widespread incomplete and uneven classifications.</title>
        <authorList>
            <person name="Rinke C."/>
            <person name="Chuvochina M."/>
            <person name="Mussig A.J."/>
            <person name="Chaumeil P.-A."/>
            <person name="Waite D.W."/>
            <person name="Whitman W.B."/>
            <person name="Parks D.H."/>
            <person name="Hugenholtz P."/>
        </authorList>
    </citation>
    <scope>NUCLEOTIDE SEQUENCE</scope>
    <source>
        <strain evidence="3">UBA8853</strain>
    </source>
</reference>
<keyword evidence="2" id="KW-0812">Transmembrane</keyword>
<organism evidence="3 4">
    <name type="scientific">Methanopyrus kandleri</name>
    <dbReference type="NCBI Taxonomy" id="2320"/>
    <lineage>
        <taxon>Archaea</taxon>
        <taxon>Methanobacteriati</taxon>
        <taxon>Methanobacteriota</taxon>
        <taxon>Methanomada group</taxon>
        <taxon>Methanopyri</taxon>
        <taxon>Methanopyrales</taxon>
        <taxon>Methanopyraceae</taxon>
        <taxon>Methanopyrus</taxon>
    </lineage>
</organism>
<gene>
    <name evidence="3" type="ORF">HA336_00075</name>
</gene>
<evidence type="ECO:0000313" key="4">
    <source>
        <dbReference type="Proteomes" id="UP000619545"/>
    </source>
</evidence>
<proteinExistence type="predicted"/>
<name>A0A832TES6_9EURY</name>
<dbReference type="AlphaFoldDB" id="A0A832TES6"/>
<accession>A0A832TES6</accession>
<protein>
    <submittedName>
        <fullName evidence="3">Uncharacterized protein</fullName>
    </submittedName>
</protein>
<dbReference type="EMBL" id="DUJS01000001">
    <property type="protein sequence ID" value="HII69614.1"/>
    <property type="molecule type" value="Genomic_DNA"/>
</dbReference>
<keyword evidence="2" id="KW-1133">Transmembrane helix</keyword>
<keyword evidence="2" id="KW-0472">Membrane</keyword>
<evidence type="ECO:0000256" key="2">
    <source>
        <dbReference type="SAM" id="Phobius"/>
    </source>
</evidence>
<keyword evidence="1" id="KW-0175">Coiled coil</keyword>